<dbReference type="Pfam" id="PF11951">
    <property type="entry name" value="Fungal_trans_2"/>
    <property type="match status" value="1"/>
</dbReference>
<name>A0AAD6DYI2_9EURO</name>
<evidence type="ECO:0000313" key="8">
    <source>
        <dbReference type="EMBL" id="KAJ5597035.1"/>
    </source>
</evidence>
<protein>
    <recommendedName>
        <fullName evidence="7">Zn(2)-C6 fungal-type domain-containing protein</fullName>
    </recommendedName>
</protein>
<dbReference type="PROSITE" id="PS50048">
    <property type="entry name" value="ZN2_CY6_FUNGAL_2"/>
    <property type="match status" value="1"/>
</dbReference>
<feature type="compositionally biased region" description="Polar residues" evidence="6">
    <location>
        <begin position="96"/>
        <end position="109"/>
    </location>
</feature>
<evidence type="ECO:0000256" key="1">
    <source>
        <dbReference type="ARBA" id="ARBA00004123"/>
    </source>
</evidence>
<dbReference type="InterPro" id="IPR021858">
    <property type="entry name" value="Fun_TF"/>
</dbReference>
<comment type="caution">
    <text evidence="8">The sequence shown here is derived from an EMBL/GenBank/DDBJ whole genome shotgun (WGS) entry which is preliminary data.</text>
</comment>
<feature type="region of interest" description="Disordered" evidence="6">
    <location>
        <begin position="93"/>
        <end position="155"/>
    </location>
</feature>
<dbReference type="GO" id="GO:0005634">
    <property type="term" value="C:nucleus"/>
    <property type="evidence" value="ECO:0007669"/>
    <property type="project" value="UniProtKB-SubCell"/>
</dbReference>
<feature type="non-terminal residue" evidence="8">
    <location>
        <position position="1"/>
    </location>
</feature>
<dbReference type="SMART" id="SM00066">
    <property type="entry name" value="GAL4"/>
    <property type="match status" value="1"/>
</dbReference>
<evidence type="ECO:0000256" key="2">
    <source>
        <dbReference type="ARBA" id="ARBA00023015"/>
    </source>
</evidence>
<evidence type="ECO:0000256" key="6">
    <source>
        <dbReference type="SAM" id="MobiDB-lite"/>
    </source>
</evidence>
<organism evidence="8 9">
    <name type="scientific">Penicillium hetheringtonii</name>
    <dbReference type="NCBI Taxonomy" id="911720"/>
    <lineage>
        <taxon>Eukaryota</taxon>
        <taxon>Fungi</taxon>
        <taxon>Dikarya</taxon>
        <taxon>Ascomycota</taxon>
        <taxon>Pezizomycotina</taxon>
        <taxon>Eurotiomycetes</taxon>
        <taxon>Eurotiomycetidae</taxon>
        <taxon>Eurotiales</taxon>
        <taxon>Aspergillaceae</taxon>
        <taxon>Penicillium</taxon>
    </lineage>
</organism>
<evidence type="ECO:0000256" key="5">
    <source>
        <dbReference type="ARBA" id="ARBA00023242"/>
    </source>
</evidence>
<feature type="compositionally biased region" description="Low complexity" evidence="6">
    <location>
        <begin position="122"/>
        <end position="133"/>
    </location>
</feature>
<dbReference type="InterPro" id="IPR001138">
    <property type="entry name" value="Zn2Cys6_DnaBD"/>
</dbReference>
<dbReference type="GO" id="GO:0000976">
    <property type="term" value="F:transcription cis-regulatory region binding"/>
    <property type="evidence" value="ECO:0007669"/>
    <property type="project" value="TreeGrafter"/>
</dbReference>
<proteinExistence type="predicted"/>
<dbReference type="PANTHER" id="PTHR37534">
    <property type="entry name" value="TRANSCRIPTIONAL ACTIVATOR PROTEIN UGA3"/>
    <property type="match status" value="1"/>
</dbReference>
<keyword evidence="3" id="KW-0238">DNA-binding</keyword>
<dbReference type="SUPFAM" id="SSF57701">
    <property type="entry name" value="Zn2/Cys6 DNA-binding domain"/>
    <property type="match status" value="1"/>
</dbReference>
<keyword evidence="2" id="KW-0805">Transcription regulation</keyword>
<keyword evidence="9" id="KW-1185">Reference proteome</keyword>
<dbReference type="AlphaFoldDB" id="A0AAD6DYI2"/>
<sequence>SNSPIFRHGDARHSIDGRVAAVAVTVTVTVTIPRGFDRPPRKRVRRWHHRGFTGCSTCRRRHVRCDEASPTCNNCVRLGLECDGTQGRMTFKVYGPSNQDQDLSQTQTQPKPPRKRRKIITSPDSSSESSTGSLVVQRGKNKREREREGGGTPACEGLIVSPATISPVIPPQFQFQFQFRFQESMSPTNLIASSLTFTDDRYYTHFIDQVSTLLLIYDNAMNSNPYRSCFPDLARSSPSMVGAMQALGALHLANTTDGPSRNTHFQQAMSKYGEVVKLFRDRYARPREGLGMTDFATCLLLCLFEMMDSQQQNWKVHLKGARAIYNLIFFPPSDNSDSAHEEKRLVETNHPLRSFLVSLLSYLDVAGACATPGGTVVEGNYWKTLGGGWEYNLGIPSLSGGSIPDNPRLIELRSAWSGMMEVQAEISTFARDKQWMAPEHQDMVYKEIFHRLVIWRASTPISLQVLGDMELDDDELSHFPYPDMLEYVGCIEAYEKATFVHLHQVGGADRPGWITDRSYLNMLVTRIVTLIRKLSKDVGQLAVLWPLFIAGQETRRVDEQQYIRQTLIDLRRYGFRNVDKALELLEKLWFKRRTFPRMDRDLGRDPVEYSPSITSDTLFLF</sequence>
<keyword evidence="4" id="KW-0804">Transcription</keyword>
<evidence type="ECO:0000256" key="3">
    <source>
        <dbReference type="ARBA" id="ARBA00023125"/>
    </source>
</evidence>
<dbReference type="InterPro" id="IPR036864">
    <property type="entry name" value="Zn2-C6_fun-type_DNA-bd_sf"/>
</dbReference>
<dbReference type="GO" id="GO:0045944">
    <property type="term" value="P:positive regulation of transcription by RNA polymerase II"/>
    <property type="evidence" value="ECO:0007669"/>
    <property type="project" value="TreeGrafter"/>
</dbReference>
<gene>
    <name evidence="8" type="ORF">N7450_003493</name>
</gene>
<feature type="domain" description="Zn(2)-C6 fungal-type" evidence="7">
    <location>
        <begin position="54"/>
        <end position="82"/>
    </location>
</feature>
<accession>A0AAD6DYI2</accession>
<dbReference type="Gene3D" id="4.10.240.10">
    <property type="entry name" value="Zn(2)-C6 fungal-type DNA-binding domain"/>
    <property type="match status" value="1"/>
</dbReference>
<evidence type="ECO:0000259" key="7">
    <source>
        <dbReference type="PROSITE" id="PS50048"/>
    </source>
</evidence>
<dbReference type="PANTHER" id="PTHR37534:SF41">
    <property type="entry name" value="SFGA"/>
    <property type="match status" value="1"/>
</dbReference>
<evidence type="ECO:0000313" key="9">
    <source>
        <dbReference type="Proteomes" id="UP001216150"/>
    </source>
</evidence>
<dbReference type="GO" id="GO:0000981">
    <property type="term" value="F:DNA-binding transcription factor activity, RNA polymerase II-specific"/>
    <property type="evidence" value="ECO:0007669"/>
    <property type="project" value="InterPro"/>
</dbReference>
<evidence type="ECO:0000256" key="4">
    <source>
        <dbReference type="ARBA" id="ARBA00023163"/>
    </source>
</evidence>
<dbReference type="GO" id="GO:0008270">
    <property type="term" value="F:zinc ion binding"/>
    <property type="evidence" value="ECO:0007669"/>
    <property type="project" value="InterPro"/>
</dbReference>
<dbReference type="Proteomes" id="UP001216150">
    <property type="component" value="Unassembled WGS sequence"/>
</dbReference>
<keyword evidence="5" id="KW-0539">Nucleus</keyword>
<dbReference type="PROSITE" id="PS00463">
    <property type="entry name" value="ZN2_CY6_FUNGAL_1"/>
    <property type="match status" value="1"/>
</dbReference>
<dbReference type="CDD" id="cd00067">
    <property type="entry name" value="GAL4"/>
    <property type="match status" value="1"/>
</dbReference>
<dbReference type="EMBL" id="JAQJAC010000002">
    <property type="protein sequence ID" value="KAJ5597035.1"/>
    <property type="molecule type" value="Genomic_DNA"/>
</dbReference>
<reference evidence="8 9" key="1">
    <citation type="journal article" date="2023" name="IMA Fungus">
        <title>Comparative genomic study of the Penicillium genus elucidates a diverse pangenome and 15 lateral gene transfer events.</title>
        <authorList>
            <person name="Petersen C."/>
            <person name="Sorensen T."/>
            <person name="Nielsen M.R."/>
            <person name="Sondergaard T.E."/>
            <person name="Sorensen J.L."/>
            <person name="Fitzpatrick D.A."/>
            <person name="Frisvad J.C."/>
            <person name="Nielsen K.L."/>
        </authorList>
    </citation>
    <scope>NUCLEOTIDE SEQUENCE [LARGE SCALE GENOMIC DNA]</scope>
    <source>
        <strain evidence="8 9">IBT 29057</strain>
    </source>
</reference>
<feature type="non-terminal residue" evidence="8">
    <location>
        <position position="621"/>
    </location>
</feature>
<dbReference type="Pfam" id="PF00172">
    <property type="entry name" value="Zn_clus"/>
    <property type="match status" value="1"/>
</dbReference>
<comment type="subcellular location">
    <subcellularLocation>
        <location evidence="1">Nucleus</location>
    </subcellularLocation>
</comment>